<dbReference type="OrthoDB" id="429991at2759"/>
<sequence length="282" mass="29538">MGEEKQPKSPSSAPGSPSAAPGTVLPEVDGIPIAAKFKGPGPVYSLPPTIGIDAKYIGQRAPAFSFGVKIPLKDASIGPGPAASKPQVPGKGPSFSLQSGFKKTRHDGRAVIFMADPYAEVDLDNPGPAKYKVTATNSVVPRAPAYTITSRPPEEKPAATPGPAAYRPPTSVGTKQITVQSSPAPTIAPARTLKMENKSPGPAAYQPVSPVKVSHAPPAYSLGRRWDKDSELTQAKRIPGPGAYNPTLKTKSAAPTYSFRQRHSEYEHFVADLESGSGPLIL</sequence>
<proteinExistence type="predicted"/>
<evidence type="ECO:0000313" key="2">
    <source>
        <dbReference type="EMBL" id="KNE61627.1"/>
    </source>
</evidence>
<dbReference type="EMBL" id="GG745338">
    <property type="protein sequence ID" value="KNE61627.1"/>
    <property type="molecule type" value="Genomic_DNA"/>
</dbReference>
<dbReference type="VEuPathDB" id="FungiDB:AMAG_06437"/>
<feature type="region of interest" description="Disordered" evidence="1">
    <location>
        <begin position="1"/>
        <end position="25"/>
    </location>
</feature>
<accession>A0A0L0SGP9</accession>
<evidence type="ECO:0000313" key="3">
    <source>
        <dbReference type="Proteomes" id="UP000054350"/>
    </source>
</evidence>
<dbReference type="PANTHER" id="PTHR21580">
    <property type="entry name" value="SHIPPO-1-RELATED"/>
    <property type="match status" value="1"/>
</dbReference>
<organism evidence="2 3">
    <name type="scientific">Allomyces macrogynus (strain ATCC 38327)</name>
    <name type="common">Allomyces javanicus var. macrogynus</name>
    <dbReference type="NCBI Taxonomy" id="578462"/>
    <lineage>
        <taxon>Eukaryota</taxon>
        <taxon>Fungi</taxon>
        <taxon>Fungi incertae sedis</taxon>
        <taxon>Blastocladiomycota</taxon>
        <taxon>Blastocladiomycetes</taxon>
        <taxon>Blastocladiales</taxon>
        <taxon>Blastocladiaceae</taxon>
        <taxon>Allomyces</taxon>
    </lineage>
</organism>
<dbReference type="Proteomes" id="UP000054350">
    <property type="component" value="Unassembled WGS sequence"/>
</dbReference>
<evidence type="ECO:0008006" key="4">
    <source>
        <dbReference type="Google" id="ProtNLM"/>
    </source>
</evidence>
<reference evidence="2 3" key="1">
    <citation type="submission" date="2009-11" db="EMBL/GenBank/DDBJ databases">
        <title>Annotation of Allomyces macrogynus ATCC 38327.</title>
        <authorList>
            <consortium name="The Broad Institute Genome Sequencing Platform"/>
            <person name="Russ C."/>
            <person name="Cuomo C."/>
            <person name="Burger G."/>
            <person name="Gray M.W."/>
            <person name="Holland P.W.H."/>
            <person name="King N."/>
            <person name="Lang F.B.F."/>
            <person name="Roger A.J."/>
            <person name="Ruiz-Trillo I."/>
            <person name="Young S.K."/>
            <person name="Zeng Q."/>
            <person name="Gargeya S."/>
            <person name="Fitzgerald M."/>
            <person name="Haas B."/>
            <person name="Abouelleil A."/>
            <person name="Alvarado L."/>
            <person name="Arachchi H.M."/>
            <person name="Berlin A."/>
            <person name="Chapman S.B."/>
            <person name="Gearin G."/>
            <person name="Goldberg J."/>
            <person name="Griggs A."/>
            <person name="Gujja S."/>
            <person name="Hansen M."/>
            <person name="Heiman D."/>
            <person name="Howarth C."/>
            <person name="Larimer J."/>
            <person name="Lui A."/>
            <person name="MacDonald P.J.P."/>
            <person name="McCowen C."/>
            <person name="Montmayeur A."/>
            <person name="Murphy C."/>
            <person name="Neiman D."/>
            <person name="Pearson M."/>
            <person name="Priest M."/>
            <person name="Roberts A."/>
            <person name="Saif S."/>
            <person name="Shea T."/>
            <person name="Sisk P."/>
            <person name="Stolte C."/>
            <person name="Sykes S."/>
            <person name="Wortman J."/>
            <person name="Nusbaum C."/>
            <person name="Birren B."/>
        </authorList>
    </citation>
    <scope>NUCLEOTIDE SEQUENCE [LARGE SCALE GENOMIC DNA]</scope>
    <source>
        <strain evidence="2 3">ATCC 38327</strain>
    </source>
</reference>
<feature type="region of interest" description="Disordered" evidence="1">
    <location>
        <begin position="147"/>
        <end position="250"/>
    </location>
</feature>
<dbReference type="InterPro" id="IPR051291">
    <property type="entry name" value="CIMAP"/>
</dbReference>
<dbReference type="eggNOG" id="ENOG502QUIJ">
    <property type="taxonomic scope" value="Eukaryota"/>
</dbReference>
<name>A0A0L0SGP9_ALLM3</name>
<gene>
    <name evidence="2" type="ORF">AMAG_06437</name>
</gene>
<feature type="compositionally biased region" description="Low complexity" evidence="1">
    <location>
        <begin position="8"/>
        <end position="22"/>
    </location>
</feature>
<dbReference type="PANTHER" id="PTHR21580:SF28">
    <property type="entry name" value="BOREALIN N-TERMINAL DOMAIN-CONTAINING PROTEIN-RELATED"/>
    <property type="match status" value="1"/>
</dbReference>
<dbReference type="InterPro" id="IPR010736">
    <property type="entry name" value="SHIPPO-rpt"/>
</dbReference>
<evidence type="ECO:0000256" key="1">
    <source>
        <dbReference type="SAM" id="MobiDB-lite"/>
    </source>
</evidence>
<feature type="region of interest" description="Disordered" evidence="1">
    <location>
        <begin position="76"/>
        <end position="101"/>
    </location>
</feature>
<feature type="compositionally biased region" description="Polar residues" evidence="1">
    <location>
        <begin position="171"/>
        <end position="184"/>
    </location>
</feature>
<dbReference type="AlphaFoldDB" id="A0A0L0SGP9"/>
<dbReference type="Pfam" id="PF07004">
    <property type="entry name" value="SHIPPO-rpt"/>
    <property type="match status" value="4"/>
</dbReference>
<keyword evidence="3" id="KW-1185">Reference proteome</keyword>
<protein>
    <recommendedName>
        <fullName evidence="4">Outer dense fiber protein 3</fullName>
    </recommendedName>
</protein>
<reference evidence="2 3" key="2">
    <citation type="submission" date="2009-11" db="EMBL/GenBank/DDBJ databases">
        <title>The Genome Sequence of Allomyces macrogynus strain ATCC 38327.</title>
        <authorList>
            <consortium name="The Broad Institute Genome Sequencing Platform"/>
            <person name="Russ C."/>
            <person name="Cuomo C."/>
            <person name="Shea T."/>
            <person name="Young S.K."/>
            <person name="Zeng Q."/>
            <person name="Koehrsen M."/>
            <person name="Haas B."/>
            <person name="Borodovsky M."/>
            <person name="Guigo R."/>
            <person name="Alvarado L."/>
            <person name="Berlin A."/>
            <person name="Borenstein D."/>
            <person name="Chen Z."/>
            <person name="Engels R."/>
            <person name="Freedman E."/>
            <person name="Gellesch M."/>
            <person name="Goldberg J."/>
            <person name="Griggs A."/>
            <person name="Gujja S."/>
            <person name="Heiman D."/>
            <person name="Hepburn T."/>
            <person name="Howarth C."/>
            <person name="Jen D."/>
            <person name="Larson L."/>
            <person name="Lewis B."/>
            <person name="Mehta T."/>
            <person name="Park D."/>
            <person name="Pearson M."/>
            <person name="Roberts A."/>
            <person name="Saif S."/>
            <person name="Shenoy N."/>
            <person name="Sisk P."/>
            <person name="Stolte C."/>
            <person name="Sykes S."/>
            <person name="Walk T."/>
            <person name="White J."/>
            <person name="Yandava C."/>
            <person name="Burger G."/>
            <person name="Gray M.W."/>
            <person name="Holland P.W.H."/>
            <person name="King N."/>
            <person name="Lang F.B.F."/>
            <person name="Roger A.J."/>
            <person name="Ruiz-Trillo I."/>
            <person name="Lander E."/>
            <person name="Nusbaum C."/>
        </authorList>
    </citation>
    <scope>NUCLEOTIDE SEQUENCE [LARGE SCALE GENOMIC DNA]</scope>
    <source>
        <strain evidence="2 3">ATCC 38327</strain>
    </source>
</reference>